<evidence type="ECO:0000313" key="1">
    <source>
        <dbReference type="EMBL" id="WWT54594.1"/>
    </source>
</evidence>
<evidence type="ECO:0008006" key="3">
    <source>
        <dbReference type="Google" id="ProtNLM"/>
    </source>
</evidence>
<accession>A0ABZ2IE59</accession>
<dbReference type="Gene3D" id="3.40.50.12580">
    <property type="match status" value="1"/>
</dbReference>
<protein>
    <recommendedName>
        <fullName evidence="3">Capsular biosynthesis protein</fullName>
    </recommendedName>
</protein>
<reference evidence="1 2" key="1">
    <citation type="submission" date="2024-02" db="EMBL/GenBank/DDBJ databases">
        <title>Distribution and functional of Brevundimonas-related endobacteria within Verticillium dahliae.</title>
        <authorList>
            <person name="Zeng H."/>
        </authorList>
    </citation>
    <scope>NUCLEOTIDE SEQUENCE [LARGE SCALE GENOMIC DNA]</scope>
    <source>
        <strain evidence="1 2">TRM 44200</strain>
    </source>
</reference>
<dbReference type="RefSeq" id="WP_338576909.1">
    <property type="nucleotide sequence ID" value="NZ_CP146369.1"/>
</dbReference>
<gene>
    <name evidence="1" type="ORF">V8J38_15285</name>
</gene>
<sequence length="656" mass="74628">MKVSLFFWVGPNIDFRRLIDSLTDDQMRRARFYVVNTLERGEFLDIAKERYPDVEVTNYTSLDSVNDPPIYEETRRLAAQMVDVFARKMTDLVGDDRSVWRPHLQRAIAINVGDHLYSACRALTYSNQFIDDAVEEVFIAERSPRRAWVIRAGFLARGLSATIVTGHLEDHKVAETEETAAMEALVRVPRLAGRYPSSQIQAHKDLWIGEQTIFISSRLRDDMFVSAVMPVVRELTKDFNVFLYDQQIYVDDPWWSFESYGIDDAESKIFWAWRKINRGITKFRLPPDHVLVQAYQHTMSYTEELFSTDMTPLKLASREAVLEMMMNSFILTYMSAFEMSAFIEENGDLFVGGIFCPGRILESLVACETLKMLGRPTFDLQSGTISPTKKFFAPTAENLIAIDEFSAEVLNGYHGYPPEQTYVVGSPRLDHHLAPLKAKSEKRMRKEMDLPAHRKIISFMSQPIALAMLEPIIRTLVQAAKVMGGDALWLIKPHPREHQAFYDLYQNVIDEMGVLNVRIDRSSSTYPLLKVSDAVVTYCSTAGLEAFALGKPVFAINPLTEPLPYDLVKLGVAIECRDAETLAREVAIGLVEPRNNEKYYLQDGRSAERAAEVVRRAIVNPKVRGNGGEPENIAWVRARNLYDDTLAATLDYEVIE</sequence>
<dbReference type="Proteomes" id="UP001363460">
    <property type="component" value="Chromosome"/>
</dbReference>
<organism evidence="1 2">
    <name type="scientific">Brevundimonas olei</name>
    <dbReference type="NCBI Taxonomy" id="657642"/>
    <lineage>
        <taxon>Bacteria</taxon>
        <taxon>Pseudomonadati</taxon>
        <taxon>Pseudomonadota</taxon>
        <taxon>Alphaproteobacteria</taxon>
        <taxon>Caulobacterales</taxon>
        <taxon>Caulobacteraceae</taxon>
        <taxon>Brevundimonas</taxon>
    </lineage>
</organism>
<dbReference type="SUPFAM" id="SSF53756">
    <property type="entry name" value="UDP-Glycosyltransferase/glycogen phosphorylase"/>
    <property type="match status" value="1"/>
</dbReference>
<keyword evidence="2" id="KW-1185">Reference proteome</keyword>
<name>A0ABZ2IE59_9CAUL</name>
<proteinExistence type="predicted"/>
<evidence type="ECO:0000313" key="2">
    <source>
        <dbReference type="Proteomes" id="UP001363460"/>
    </source>
</evidence>
<dbReference type="InterPro" id="IPR043148">
    <property type="entry name" value="TagF_C"/>
</dbReference>
<dbReference type="EMBL" id="CP146369">
    <property type="protein sequence ID" value="WWT54594.1"/>
    <property type="molecule type" value="Genomic_DNA"/>
</dbReference>